<reference evidence="1" key="1">
    <citation type="submission" date="2010-07" db="EMBL/GenBank/DDBJ databases">
        <title>The complete genome of Methanosalsum zhilinae DSM 4017.</title>
        <authorList>
            <consortium name="US DOE Joint Genome Institute (JGI-PGF)"/>
            <person name="Lucas S."/>
            <person name="Copeland A."/>
            <person name="Lapidus A."/>
            <person name="Glavina del Rio T."/>
            <person name="Dalin E."/>
            <person name="Tice H."/>
            <person name="Bruce D."/>
            <person name="Goodwin L."/>
            <person name="Pitluck S."/>
            <person name="Kyrpides N."/>
            <person name="Mavromatis K."/>
            <person name="Ovchinnikova G."/>
            <person name="Daligault H."/>
            <person name="Detter J.C."/>
            <person name="Han C."/>
            <person name="Tapia R."/>
            <person name="Larimer F."/>
            <person name="Land M."/>
            <person name="Hauser L."/>
            <person name="Markowitz V."/>
            <person name="Cheng J.-F."/>
            <person name="Hugenholtz P."/>
            <person name="Woyke T."/>
            <person name="Wu D."/>
            <person name="Spring S."/>
            <person name="Schueler E."/>
            <person name="Brambilla E."/>
            <person name="Klenk H.-P."/>
            <person name="Eisen J.A."/>
        </authorList>
    </citation>
    <scope>NUCLEOTIDE SEQUENCE</scope>
    <source>
        <strain evidence="1">DSM 4017</strain>
    </source>
</reference>
<keyword evidence="2" id="KW-1185">Reference proteome</keyword>
<organism evidence="1 2">
    <name type="scientific">Methanosalsum zhilinae (strain DSM 4017 / NBRC 107636 / OCM 62 / WeN5)</name>
    <name type="common">Methanohalophilus zhilinae</name>
    <dbReference type="NCBI Taxonomy" id="679901"/>
    <lineage>
        <taxon>Archaea</taxon>
        <taxon>Methanobacteriati</taxon>
        <taxon>Methanobacteriota</taxon>
        <taxon>Stenosarchaea group</taxon>
        <taxon>Methanomicrobia</taxon>
        <taxon>Methanosarcinales</taxon>
        <taxon>Methanosarcinaceae</taxon>
        <taxon>Methanosalsum</taxon>
    </lineage>
</organism>
<dbReference type="HOGENOM" id="CLU_132457_1_0_2"/>
<evidence type="ECO:0000313" key="2">
    <source>
        <dbReference type="Proteomes" id="UP000006622"/>
    </source>
</evidence>
<dbReference type="InterPro" id="IPR012025">
    <property type="entry name" value="Methan_mark_6"/>
</dbReference>
<name>F7XME1_METZD</name>
<dbReference type="NCBIfam" id="TIGR03272">
    <property type="entry name" value="methan_mark_6"/>
    <property type="match status" value="1"/>
</dbReference>
<sequence length="148" mass="16685">MSPENEMDTDDIITRIIVVNSENVLPSDVAMKIYHSKADVTVKESCFGIMVEGPRRFVEKVVDEVVSMDPNHIFVKERGFSPGDERRCRAVRGGGPRPGFHFLREEINILPLISKGLEAYEKGIPSPEGFKEKKKLKASKLKQLIESE</sequence>
<protein>
    <submittedName>
        <fullName evidence="1">Methanogenesis marker protein 6</fullName>
    </submittedName>
</protein>
<proteinExistence type="predicted"/>
<dbReference type="GeneID" id="10823532"/>
<accession>F7XME1</accession>
<evidence type="ECO:0000313" key="1">
    <source>
        <dbReference type="EMBL" id="AEH61723.1"/>
    </source>
</evidence>
<dbReference type="EMBL" id="CP002101">
    <property type="protein sequence ID" value="AEH61723.1"/>
    <property type="molecule type" value="Genomic_DNA"/>
</dbReference>
<dbReference type="RefSeq" id="WP_013899159.1">
    <property type="nucleotide sequence ID" value="NC_015676.1"/>
</dbReference>
<dbReference type="Pfam" id="PF09875">
    <property type="entry name" value="DUF2102"/>
    <property type="match status" value="1"/>
</dbReference>
<gene>
    <name evidence="1" type="ordered locus">Mzhil_1888</name>
</gene>
<dbReference type="Proteomes" id="UP000006622">
    <property type="component" value="Chromosome"/>
</dbReference>
<dbReference type="PIRSF" id="PIRSF005642">
    <property type="entry name" value="UCP005642"/>
    <property type="match status" value="1"/>
</dbReference>
<dbReference type="STRING" id="679901.Mzhil_1888"/>
<dbReference type="AlphaFoldDB" id="F7XME1"/>
<dbReference type="KEGG" id="mzh:Mzhil_1888"/>